<dbReference type="GO" id="GO:0005737">
    <property type="term" value="C:cytoplasm"/>
    <property type="evidence" value="ECO:0007669"/>
    <property type="project" value="TreeGrafter"/>
</dbReference>
<feature type="compositionally biased region" description="Basic and acidic residues" evidence="3">
    <location>
        <begin position="107"/>
        <end position="133"/>
    </location>
</feature>
<dbReference type="FunFam" id="1.10.510.10:FF:000571">
    <property type="entry name" value="Maternal embryonic leucine zipper kinase"/>
    <property type="match status" value="1"/>
</dbReference>
<feature type="compositionally biased region" description="Basic residues" evidence="3">
    <location>
        <begin position="10"/>
        <end position="20"/>
    </location>
</feature>
<dbReference type="PANTHER" id="PTHR24346:SF77">
    <property type="entry name" value="SERINE THREONINE PROTEIN KINASE"/>
    <property type="match status" value="1"/>
</dbReference>
<organism evidence="4">
    <name type="scientific">Cyprideis torosa</name>
    <dbReference type="NCBI Taxonomy" id="163714"/>
    <lineage>
        <taxon>Eukaryota</taxon>
        <taxon>Metazoa</taxon>
        <taxon>Ecdysozoa</taxon>
        <taxon>Arthropoda</taxon>
        <taxon>Crustacea</taxon>
        <taxon>Oligostraca</taxon>
        <taxon>Ostracoda</taxon>
        <taxon>Podocopa</taxon>
        <taxon>Podocopida</taxon>
        <taxon>Cytherocopina</taxon>
        <taxon>Cytheroidea</taxon>
        <taxon>Cytherideidae</taxon>
        <taxon>Cyprideis</taxon>
    </lineage>
</organism>
<dbReference type="InterPro" id="IPR017441">
    <property type="entry name" value="Protein_kinase_ATP_BS"/>
</dbReference>
<dbReference type="PROSITE" id="PS00108">
    <property type="entry name" value="PROTEIN_KINASE_ST"/>
    <property type="match status" value="1"/>
</dbReference>
<sequence>MSCPTGDRGRKTRKQFRSKRSASEDADKRSGSTSGVGKLSTGSPSRPQISPKTNYSRRLPFRKFSSLQNYLFSSSASRNGFRHFQNRREAPKILVPPLVVTTMPNKQQEEEGDRCSPDFPTERDLSEGSEEPHSPPARPSLSRPPILKQRGVSESDSTLLPRPIFPNIPFSPYGSPTHRGGAQLIQGGGQAPEAPPLATPLGERLNQYRLDEDIGQGSFGIVKLAYDETNDVHYALKIMSKKKLKKKAGIFGRQAPRRQGSVTTMIEDPMQKIQREIAIHKKLDHPNVIKLIEVLDDPDHDDLYMVFELLEKGELLILPAQDPLPESRAWGYFRDVLLGLEYLHYNKIIHRDIKPSNLLLGDDGRVRVSDFGVCNLIAPGENDIFLSSTVGTPAFTPPEALSSKKTGDYSGKAADIYSLGVTLYCLVVGDIPFRDSNIVALYSKIQKQEPCFPSSLSPDLVDLLQGMITKDPVRRLTLRLIKEHRWVTQHGAYPLPSEEENCRQVTVSEEEVDTSVRIIPKIQTLILVKSMLKKHSFTNPFRGASLKDSGRSNSAPEYFDFFRNSRKLSLDTARHLPCLKEAEAPSS</sequence>
<evidence type="ECO:0000313" key="4">
    <source>
        <dbReference type="EMBL" id="CAD7225377.1"/>
    </source>
</evidence>
<dbReference type="Gene3D" id="1.10.510.10">
    <property type="entry name" value="Transferase(Phosphotransferase) domain 1"/>
    <property type="match status" value="1"/>
</dbReference>
<dbReference type="GO" id="GO:0005524">
    <property type="term" value="F:ATP binding"/>
    <property type="evidence" value="ECO:0007669"/>
    <property type="project" value="UniProtKB-UniRule"/>
</dbReference>
<dbReference type="SUPFAM" id="SSF56112">
    <property type="entry name" value="Protein kinase-like (PK-like)"/>
    <property type="match status" value="1"/>
</dbReference>
<dbReference type="GO" id="GO:0035556">
    <property type="term" value="P:intracellular signal transduction"/>
    <property type="evidence" value="ECO:0007669"/>
    <property type="project" value="TreeGrafter"/>
</dbReference>
<evidence type="ECO:0000256" key="3">
    <source>
        <dbReference type="SAM" id="MobiDB-lite"/>
    </source>
</evidence>
<dbReference type="SMART" id="SM00220">
    <property type="entry name" value="S_TKc"/>
    <property type="match status" value="1"/>
</dbReference>
<reference evidence="4" key="1">
    <citation type="submission" date="2020-11" db="EMBL/GenBank/DDBJ databases">
        <authorList>
            <person name="Tran Van P."/>
        </authorList>
    </citation>
    <scope>NUCLEOTIDE SEQUENCE</scope>
</reference>
<dbReference type="GO" id="GO:0005516">
    <property type="term" value="F:calmodulin binding"/>
    <property type="evidence" value="ECO:0007669"/>
    <property type="project" value="TreeGrafter"/>
</dbReference>
<dbReference type="EMBL" id="OB660560">
    <property type="protein sequence ID" value="CAD7225377.1"/>
    <property type="molecule type" value="Genomic_DNA"/>
</dbReference>
<dbReference type="PROSITE" id="PS00107">
    <property type="entry name" value="PROTEIN_KINASE_ATP"/>
    <property type="match status" value="1"/>
</dbReference>
<keyword evidence="1" id="KW-0547">Nucleotide-binding</keyword>
<dbReference type="InterPro" id="IPR008271">
    <property type="entry name" value="Ser/Thr_kinase_AS"/>
</dbReference>
<gene>
    <name evidence="4" type="ORF">CTOB1V02_LOCUS3321</name>
</gene>
<feature type="compositionally biased region" description="Polar residues" evidence="3">
    <location>
        <begin position="31"/>
        <end position="56"/>
    </location>
</feature>
<dbReference type="Pfam" id="PF00069">
    <property type="entry name" value="Pkinase"/>
    <property type="match status" value="1"/>
</dbReference>
<dbReference type="InterPro" id="IPR011009">
    <property type="entry name" value="Kinase-like_dom_sf"/>
</dbReference>
<dbReference type="PANTHER" id="PTHR24346">
    <property type="entry name" value="MAP/MICROTUBULE AFFINITY-REGULATING KINASE"/>
    <property type="match status" value="1"/>
</dbReference>
<evidence type="ECO:0000256" key="1">
    <source>
        <dbReference type="ARBA" id="ARBA00022741"/>
    </source>
</evidence>
<feature type="region of interest" description="Disordered" evidence="3">
    <location>
        <begin position="1"/>
        <end position="60"/>
    </location>
</feature>
<dbReference type="AlphaFoldDB" id="A0A7R8ZI79"/>
<feature type="compositionally biased region" description="Basic and acidic residues" evidence="3">
    <location>
        <begin position="21"/>
        <end position="30"/>
    </location>
</feature>
<protein>
    <submittedName>
        <fullName evidence="4">Uncharacterized protein</fullName>
    </submittedName>
</protein>
<proteinExistence type="predicted"/>
<dbReference type="PROSITE" id="PS50011">
    <property type="entry name" value="PROTEIN_KINASE_DOM"/>
    <property type="match status" value="1"/>
</dbReference>
<dbReference type="OrthoDB" id="68483at2759"/>
<evidence type="ECO:0000256" key="2">
    <source>
        <dbReference type="ARBA" id="ARBA00022840"/>
    </source>
</evidence>
<dbReference type="GO" id="GO:0004683">
    <property type="term" value="F:calcium/calmodulin-dependent protein kinase activity"/>
    <property type="evidence" value="ECO:0007669"/>
    <property type="project" value="TreeGrafter"/>
</dbReference>
<feature type="region of interest" description="Disordered" evidence="3">
    <location>
        <begin position="103"/>
        <end position="160"/>
    </location>
</feature>
<keyword evidence="2" id="KW-0067">ATP-binding</keyword>
<dbReference type="InterPro" id="IPR000719">
    <property type="entry name" value="Prot_kinase_dom"/>
</dbReference>
<accession>A0A7R8ZI79</accession>
<name>A0A7R8ZI79_9CRUS</name>